<evidence type="ECO:0000256" key="5">
    <source>
        <dbReference type="ARBA" id="ARBA00023163"/>
    </source>
</evidence>
<accession>A0A517ZRP2</accession>
<keyword evidence="10" id="KW-1185">Reference proteome</keyword>
<dbReference type="KEGG" id="sdyn:Mal52_36330"/>
<dbReference type="OrthoDB" id="271936at2"/>
<dbReference type="CDD" id="cd06170">
    <property type="entry name" value="LuxR_C_like"/>
    <property type="match status" value="1"/>
</dbReference>
<dbReference type="SUPFAM" id="SSF52172">
    <property type="entry name" value="CheY-like"/>
    <property type="match status" value="1"/>
</dbReference>
<name>A0A517ZRP2_9PLAN</name>
<dbReference type="GO" id="GO:0006355">
    <property type="term" value="P:regulation of DNA-templated transcription"/>
    <property type="evidence" value="ECO:0007669"/>
    <property type="project" value="InterPro"/>
</dbReference>
<dbReference type="FunFam" id="3.40.50.2300:FF:000018">
    <property type="entry name" value="DNA-binding transcriptional regulator NtrC"/>
    <property type="match status" value="1"/>
</dbReference>
<keyword evidence="4" id="KW-0238">DNA-binding</keyword>
<feature type="domain" description="Response regulatory" evidence="8">
    <location>
        <begin position="6"/>
        <end position="120"/>
    </location>
</feature>
<dbReference type="PROSITE" id="PS50110">
    <property type="entry name" value="RESPONSE_REGULATORY"/>
    <property type="match status" value="1"/>
</dbReference>
<feature type="domain" description="HTH luxR-type" evidence="7">
    <location>
        <begin position="136"/>
        <end position="201"/>
    </location>
</feature>
<dbReference type="Gene3D" id="1.10.10.10">
    <property type="entry name" value="Winged helix-like DNA-binding domain superfamily/Winged helix DNA-binding domain"/>
    <property type="match status" value="1"/>
</dbReference>
<dbReference type="SMART" id="SM00421">
    <property type="entry name" value="HTH_LUXR"/>
    <property type="match status" value="1"/>
</dbReference>
<protein>
    <submittedName>
        <fullName evidence="9">Response regulator protein TmoT</fullName>
    </submittedName>
</protein>
<dbReference type="InterPro" id="IPR000792">
    <property type="entry name" value="Tscrpt_reg_LuxR_C"/>
</dbReference>
<keyword evidence="3" id="KW-0805">Transcription regulation</keyword>
<evidence type="ECO:0000256" key="4">
    <source>
        <dbReference type="ARBA" id="ARBA00023125"/>
    </source>
</evidence>
<dbReference type="EMBL" id="CP036276">
    <property type="protein sequence ID" value="QDU45144.1"/>
    <property type="molecule type" value="Genomic_DNA"/>
</dbReference>
<dbReference type="SMART" id="SM00448">
    <property type="entry name" value="REC"/>
    <property type="match status" value="1"/>
</dbReference>
<dbReference type="InterPro" id="IPR016032">
    <property type="entry name" value="Sig_transdc_resp-reg_C-effctor"/>
</dbReference>
<evidence type="ECO:0000259" key="8">
    <source>
        <dbReference type="PROSITE" id="PS50110"/>
    </source>
</evidence>
<dbReference type="InterPro" id="IPR001789">
    <property type="entry name" value="Sig_transdc_resp-reg_receiver"/>
</dbReference>
<evidence type="ECO:0000256" key="3">
    <source>
        <dbReference type="ARBA" id="ARBA00023015"/>
    </source>
</evidence>
<dbReference type="Pfam" id="PF00196">
    <property type="entry name" value="GerE"/>
    <property type="match status" value="1"/>
</dbReference>
<dbReference type="Gene3D" id="3.40.50.2300">
    <property type="match status" value="1"/>
</dbReference>
<evidence type="ECO:0000259" key="7">
    <source>
        <dbReference type="PROSITE" id="PS50043"/>
    </source>
</evidence>
<dbReference type="PROSITE" id="PS50043">
    <property type="entry name" value="HTH_LUXR_2"/>
    <property type="match status" value="1"/>
</dbReference>
<organism evidence="9 10">
    <name type="scientific">Symmachiella dynata</name>
    <dbReference type="NCBI Taxonomy" id="2527995"/>
    <lineage>
        <taxon>Bacteria</taxon>
        <taxon>Pseudomonadati</taxon>
        <taxon>Planctomycetota</taxon>
        <taxon>Planctomycetia</taxon>
        <taxon>Planctomycetales</taxon>
        <taxon>Planctomycetaceae</taxon>
        <taxon>Symmachiella</taxon>
    </lineage>
</organism>
<dbReference type="InterPro" id="IPR011006">
    <property type="entry name" value="CheY-like_superfamily"/>
</dbReference>
<dbReference type="RefSeq" id="WP_145377532.1">
    <property type="nucleotide sequence ID" value="NZ_CAXBED010000304.1"/>
</dbReference>
<evidence type="ECO:0000256" key="6">
    <source>
        <dbReference type="PROSITE-ProRule" id="PRU00169"/>
    </source>
</evidence>
<dbReference type="SUPFAM" id="SSF46894">
    <property type="entry name" value="C-terminal effector domain of the bipartite response regulators"/>
    <property type="match status" value="1"/>
</dbReference>
<dbReference type="Proteomes" id="UP000319383">
    <property type="component" value="Chromosome"/>
</dbReference>
<feature type="modified residue" description="4-aspartylphosphate" evidence="6">
    <location>
        <position position="55"/>
    </location>
</feature>
<dbReference type="GO" id="GO:0003677">
    <property type="term" value="F:DNA binding"/>
    <property type="evidence" value="ECO:0007669"/>
    <property type="project" value="UniProtKB-KW"/>
</dbReference>
<reference evidence="9 10" key="1">
    <citation type="submission" date="2019-02" db="EMBL/GenBank/DDBJ databases">
        <title>Deep-cultivation of Planctomycetes and their phenomic and genomic characterization uncovers novel biology.</title>
        <authorList>
            <person name="Wiegand S."/>
            <person name="Jogler M."/>
            <person name="Boedeker C."/>
            <person name="Pinto D."/>
            <person name="Vollmers J."/>
            <person name="Rivas-Marin E."/>
            <person name="Kohn T."/>
            <person name="Peeters S.H."/>
            <person name="Heuer A."/>
            <person name="Rast P."/>
            <person name="Oberbeckmann S."/>
            <person name="Bunk B."/>
            <person name="Jeske O."/>
            <person name="Meyerdierks A."/>
            <person name="Storesund J.E."/>
            <person name="Kallscheuer N."/>
            <person name="Luecker S."/>
            <person name="Lage O.M."/>
            <person name="Pohl T."/>
            <person name="Merkel B.J."/>
            <person name="Hornburger P."/>
            <person name="Mueller R.-W."/>
            <person name="Bruemmer F."/>
            <person name="Labrenz M."/>
            <person name="Spormann A.M."/>
            <person name="Op den Camp H."/>
            <person name="Overmann J."/>
            <person name="Amann R."/>
            <person name="Jetten M.S.M."/>
            <person name="Mascher T."/>
            <person name="Medema M.H."/>
            <person name="Devos D.P."/>
            <person name="Kaster A.-K."/>
            <person name="Ovreas L."/>
            <person name="Rohde M."/>
            <person name="Galperin M.Y."/>
            <person name="Jogler C."/>
        </authorList>
    </citation>
    <scope>NUCLEOTIDE SEQUENCE [LARGE SCALE GENOMIC DNA]</scope>
    <source>
        <strain evidence="9 10">Mal52</strain>
    </source>
</reference>
<evidence type="ECO:0000256" key="1">
    <source>
        <dbReference type="ARBA" id="ARBA00022553"/>
    </source>
</evidence>
<dbReference type="InterPro" id="IPR036388">
    <property type="entry name" value="WH-like_DNA-bd_sf"/>
</dbReference>
<dbReference type="PRINTS" id="PR00038">
    <property type="entry name" value="HTHLUXR"/>
</dbReference>
<keyword evidence="2" id="KW-0902">Two-component regulatory system</keyword>
<evidence type="ECO:0000313" key="10">
    <source>
        <dbReference type="Proteomes" id="UP000319383"/>
    </source>
</evidence>
<dbReference type="CDD" id="cd17537">
    <property type="entry name" value="REC_FixJ"/>
    <property type="match status" value="1"/>
</dbReference>
<gene>
    <name evidence="9" type="primary">tmoT_1</name>
    <name evidence="9" type="ORF">Mal52_36330</name>
</gene>
<sequence length="207" mass="23345">MTHEPTVFVIDDDQIIRDSLATLLSTAKIRTEMYSDALEFLDRFDPERAGCLLLDVRMPGMSGLELQRHLSKMEVPVTTIILTGHADVSMAVGAMKTGAADFIEKPFRADDLIRRVREAMGKNLEARKQWNRNRELQVRVDTLTPREKTVLELIIEGNPTKTIASQLGTSFNTVRNQRTSIMRKMNTDSVVDLVRIMTEVGGQAEKN</sequence>
<evidence type="ECO:0000256" key="2">
    <source>
        <dbReference type="ARBA" id="ARBA00023012"/>
    </source>
</evidence>
<dbReference type="GO" id="GO:0000160">
    <property type="term" value="P:phosphorelay signal transduction system"/>
    <property type="evidence" value="ECO:0007669"/>
    <property type="project" value="UniProtKB-KW"/>
</dbReference>
<dbReference type="PANTHER" id="PTHR44688">
    <property type="entry name" value="DNA-BINDING TRANSCRIPTIONAL ACTIVATOR DEVR_DOSR"/>
    <property type="match status" value="1"/>
</dbReference>
<proteinExistence type="predicted"/>
<keyword evidence="5" id="KW-0804">Transcription</keyword>
<evidence type="ECO:0000313" key="9">
    <source>
        <dbReference type="EMBL" id="QDU45144.1"/>
    </source>
</evidence>
<dbReference type="PANTHER" id="PTHR44688:SF16">
    <property type="entry name" value="DNA-BINDING TRANSCRIPTIONAL ACTIVATOR DEVR_DOSR"/>
    <property type="match status" value="1"/>
</dbReference>
<dbReference type="Pfam" id="PF00072">
    <property type="entry name" value="Response_reg"/>
    <property type="match status" value="1"/>
</dbReference>
<keyword evidence="1 6" id="KW-0597">Phosphoprotein</keyword>
<dbReference type="AlphaFoldDB" id="A0A517ZRP2"/>